<reference evidence="6" key="1">
    <citation type="journal article" date="2019" name="Int. J. Syst. Evol. Microbiol.">
        <title>The Global Catalogue of Microorganisms (GCM) 10K type strain sequencing project: providing services to taxonomists for standard genome sequencing and annotation.</title>
        <authorList>
            <consortium name="The Broad Institute Genomics Platform"/>
            <consortium name="The Broad Institute Genome Sequencing Center for Infectious Disease"/>
            <person name="Wu L."/>
            <person name="Ma J."/>
        </authorList>
    </citation>
    <scope>NUCLEOTIDE SEQUENCE [LARGE SCALE GENOMIC DNA]</scope>
    <source>
        <strain evidence="6">JCM 10696</strain>
    </source>
</reference>
<evidence type="ECO:0000313" key="6">
    <source>
        <dbReference type="Proteomes" id="UP001500665"/>
    </source>
</evidence>
<keyword evidence="1" id="KW-0808">Transferase</keyword>
<proteinExistence type="predicted"/>
<dbReference type="SUPFAM" id="SSF69593">
    <property type="entry name" value="Glycerol-3-phosphate (1)-acyltransferase"/>
    <property type="match status" value="1"/>
</dbReference>
<feature type="domain" description="Phospholipid/glycerol acyltransferase" evidence="4">
    <location>
        <begin position="41"/>
        <end position="159"/>
    </location>
</feature>
<dbReference type="GO" id="GO:0016746">
    <property type="term" value="F:acyltransferase activity"/>
    <property type="evidence" value="ECO:0007669"/>
    <property type="project" value="UniProtKB-KW"/>
</dbReference>
<dbReference type="InterPro" id="IPR002123">
    <property type="entry name" value="Plipid/glycerol_acylTrfase"/>
</dbReference>
<evidence type="ECO:0000259" key="4">
    <source>
        <dbReference type="SMART" id="SM00563"/>
    </source>
</evidence>
<dbReference type="Pfam" id="PF01553">
    <property type="entry name" value="Acyltransferase"/>
    <property type="match status" value="1"/>
</dbReference>
<protein>
    <submittedName>
        <fullName evidence="5">Lysophospholipid acyltransferase family protein</fullName>
    </submittedName>
</protein>
<feature type="compositionally biased region" description="Basic and acidic residues" evidence="3">
    <location>
        <begin position="226"/>
        <end position="239"/>
    </location>
</feature>
<evidence type="ECO:0000313" key="5">
    <source>
        <dbReference type="EMBL" id="GAA0963227.1"/>
    </source>
</evidence>
<dbReference type="RefSeq" id="WP_344244232.1">
    <property type="nucleotide sequence ID" value="NZ_BAAAHH010000029.1"/>
</dbReference>
<accession>A0ABP4CD94</accession>
<sequence>MTYRSSRGWRLFTIALLRPPLFLLLRRDWRGRHRIPASGGVILVANHLSEADPLALGHYVYEAGRFPVFLAKDVLFRIPLAGRLLRLIGQIPVARATGEASLAYEEAREALAAGECLVFYPEGTCTRDPDLWPMAARTGAARLALSSGAPVVPVAHWGAQDLLRYGSSRLRLLPRKTMRVLAGEPLDLTGHAARPLDADTLRAASDDIMRAIAELLGELRGQRPPPELHVHPRQVRPEP</sequence>
<keyword evidence="6" id="KW-1185">Reference proteome</keyword>
<organism evidence="5 6">
    <name type="scientific">Actinocorallia libanotica</name>
    <dbReference type="NCBI Taxonomy" id="46162"/>
    <lineage>
        <taxon>Bacteria</taxon>
        <taxon>Bacillati</taxon>
        <taxon>Actinomycetota</taxon>
        <taxon>Actinomycetes</taxon>
        <taxon>Streptosporangiales</taxon>
        <taxon>Thermomonosporaceae</taxon>
        <taxon>Actinocorallia</taxon>
    </lineage>
</organism>
<dbReference type="SMART" id="SM00563">
    <property type="entry name" value="PlsC"/>
    <property type="match status" value="1"/>
</dbReference>
<dbReference type="Proteomes" id="UP001500665">
    <property type="component" value="Unassembled WGS sequence"/>
</dbReference>
<dbReference type="PANTHER" id="PTHR10434">
    <property type="entry name" value="1-ACYL-SN-GLYCEROL-3-PHOSPHATE ACYLTRANSFERASE"/>
    <property type="match status" value="1"/>
</dbReference>
<keyword evidence="2 5" id="KW-0012">Acyltransferase</keyword>
<feature type="region of interest" description="Disordered" evidence="3">
    <location>
        <begin position="220"/>
        <end position="239"/>
    </location>
</feature>
<gene>
    <name evidence="5" type="ORF">GCM10009550_58510</name>
</gene>
<dbReference type="PANTHER" id="PTHR10434:SF55">
    <property type="entry name" value="POSSIBLE ACYLTRANSFERASE"/>
    <property type="match status" value="1"/>
</dbReference>
<name>A0ABP4CD94_9ACTN</name>
<comment type="caution">
    <text evidence="5">The sequence shown here is derived from an EMBL/GenBank/DDBJ whole genome shotgun (WGS) entry which is preliminary data.</text>
</comment>
<evidence type="ECO:0000256" key="2">
    <source>
        <dbReference type="ARBA" id="ARBA00023315"/>
    </source>
</evidence>
<evidence type="ECO:0000256" key="1">
    <source>
        <dbReference type="ARBA" id="ARBA00022679"/>
    </source>
</evidence>
<dbReference type="EMBL" id="BAAAHH010000029">
    <property type="protein sequence ID" value="GAA0963227.1"/>
    <property type="molecule type" value="Genomic_DNA"/>
</dbReference>
<dbReference type="CDD" id="cd07989">
    <property type="entry name" value="LPLAT_AGPAT-like"/>
    <property type="match status" value="1"/>
</dbReference>
<evidence type="ECO:0000256" key="3">
    <source>
        <dbReference type="SAM" id="MobiDB-lite"/>
    </source>
</evidence>